<evidence type="ECO:0000256" key="1">
    <source>
        <dbReference type="ARBA" id="ARBA00001947"/>
    </source>
</evidence>
<organism evidence="5 6">
    <name type="scientific">Penicillium daleae</name>
    <dbReference type="NCBI Taxonomy" id="63821"/>
    <lineage>
        <taxon>Eukaryota</taxon>
        <taxon>Fungi</taxon>
        <taxon>Dikarya</taxon>
        <taxon>Ascomycota</taxon>
        <taxon>Pezizomycotina</taxon>
        <taxon>Eurotiomycetes</taxon>
        <taxon>Eurotiomycetidae</taxon>
        <taxon>Eurotiales</taxon>
        <taxon>Aspergillaceae</taxon>
        <taxon>Penicillium</taxon>
    </lineage>
</organism>
<dbReference type="PANTHER" id="PTHR42813:SF1">
    <property type="entry name" value="DEHYDROGENASE, PUTATIVE (AFU_ORTHOLOGUE AFUA_5G03930)-RELATED"/>
    <property type="match status" value="1"/>
</dbReference>
<dbReference type="GeneID" id="81604846"/>
<reference evidence="5" key="2">
    <citation type="journal article" date="2023" name="IMA Fungus">
        <title>Comparative genomic study of the Penicillium genus elucidates a diverse pangenome and 15 lateral gene transfer events.</title>
        <authorList>
            <person name="Petersen C."/>
            <person name="Sorensen T."/>
            <person name="Nielsen M.R."/>
            <person name="Sondergaard T.E."/>
            <person name="Sorensen J.L."/>
            <person name="Fitzpatrick D.A."/>
            <person name="Frisvad J.C."/>
            <person name="Nielsen K.L."/>
        </authorList>
    </citation>
    <scope>NUCLEOTIDE SEQUENCE</scope>
    <source>
        <strain evidence="5">IBT 16125</strain>
    </source>
</reference>
<sequence>MSTESRPKPTITDPSDAIIQVTHCTISGSDLHLYEGDLGDIMRKGDIMGREAIGLVDEVGLKVRSRKVGDRVIIIPVIMEVASGHCVSEADAEIRQYHPLLLDLVISGQLDPSWTFTYEDQFENIADHYWRFAEHEEPGGLQVVLAKAFGRAVSNQVVI</sequence>
<dbReference type="AlphaFoldDB" id="A0AAD6C070"/>
<comment type="caution">
    <text evidence="5">The sequence shown here is derived from an EMBL/GenBank/DDBJ whole genome shotgun (WGS) entry which is preliminary data.</text>
</comment>
<keyword evidence="3" id="KW-0862">Zinc</keyword>
<reference evidence="5" key="1">
    <citation type="submission" date="2022-12" db="EMBL/GenBank/DDBJ databases">
        <authorList>
            <person name="Petersen C."/>
        </authorList>
    </citation>
    <scope>NUCLEOTIDE SEQUENCE</scope>
    <source>
        <strain evidence="5">IBT 16125</strain>
    </source>
</reference>
<proteinExistence type="predicted"/>
<dbReference type="SUPFAM" id="SSF50129">
    <property type="entry name" value="GroES-like"/>
    <property type="match status" value="1"/>
</dbReference>
<dbReference type="Gene3D" id="3.90.180.10">
    <property type="entry name" value="Medium-chain alcohol dehydrogenases, catalytic domain"/>
    <property type="match status" value="1"/>
</dbReference>
<dbReference type="InterPro" id="IPR013154">
    <property type="entry name" value="ADH-like_N"/>
</dbReference>
<keyword evidence="6" id="KW-1185">Reference proteome</keyword>
<dbReference type="EMBL" id="JAPVEA010000008">
    <property type="protein sequence ID" value="KAJ5440223.1"/>
    <property type="molecule type" value="Genomic_DNA"/>
</dbReference>
<dbReference type="PANTHER" id="PTHR42813">
    <property type="entry name" value="ZINC-TYPE ALCOHOL DEHYDROGENASE-LIKE"/>
    <property type="match status" value="1"/>
</dbReference>
<evidence type="ECO:0000259" key="4">
    <source>
        <dbReference type="Pfam" id="PF08240"/>
    </source>
</evidence>
<dbReference type="RefSeq" id="XP_056763452.1">
    <property type="nucleotide sequence ID" value="XM_056914603.1"/>
</dbReference>
<name>A0AAD6C070_9EURO</name>
<evidence type="ECO:0000256" key="3">
    <source>
        <dbReference type="ARBA" id="ARBA00022833"/>
    </source>
</evidence>
<accession>A0AAD6C070</accession>
<keyword evidence="2" id="KW-0479">Metal-binding</keyword>
<evidence type="ECO:0000256" key="2">
    <source>
        <dbReference type="ARBA" id="ARBA00022723"/>
    </source>
</evidence>
<feature type="domain" description="Alcohol dehydrogenase-like N-terminal" evidence="4">
    <location>
        <begin position="14"/>
        <end position="89"/>
    </location>
</feature>
<evidence type="ECO:0000313" key="6">
    <source>
        <dbReference type="Proteomes" id="UP001213681"/>
    </source>
</evidence>
<evidence type="ECO:0000313" key="5">
    <source>
        <dbReference type="EMBL" id="KAJ5440223.1"/>
    </source>
</evidence>
<dbReference type="Pfam" id="PF08240">
    <property type="entry name" value="ADH_N"/>
    <property type="match status" value="1"/>
</dbReference>
<comment type="cofactor">
    <cofactor evidence="1">
        <name>Zn(2+)</name>
        <dbReference type="ChEBI" id="CHEBI:29105"/>
    </cofactor>
</comment>
<dbReference type="InterPro" id="IPR011032">
    <property type="entry name" value="GroES-like_sf"/>
</dbReference>
<dbReference type="Proteomes" id="UP001213681">
    <property type="component" value="Unassembled WGS sequence"/>
</dbReference>
<gene>
    <name evidence="5" type="ORF">N7458_011221</name>
</gene>
<protein>
    <submittedName>
        <fullName evidence="5">Formaldehyde dehydrogenase</fullName>
    </submittedName>
</protein>
<dbReference type="GO" id="GO:0046872">
    <property type="term" value="F:metal ion binding"/>
    <property type="evidence" value="ECO:0007669"/>
    <property type="project" value="UniProtKB-KW"/>
</dbReference>